<feature type="non-terminal residue" evidence="3">
    <location>
        <position position="413"/>
    </location>
</feature>
<feature type="domain" description="Conserved hypothetical protein CHP02679 N terminus" evidence="2">
    <location>
        <begin position="38"/>
        <end position="242"/>
    </location>
</feature>
<proteinExistence type="predicted"/>
<feature type="domain" description="DUF2399" evidence="1">
    <location>
        <begin position="262"/>
        <end position="410"/>
    </location>
</feature>
<dbReference type="Pfam" id="PF09664">
    <property type="entry name" value="DUF2399"/>
    <property type="match status" value="1"/>
</dbReference>
<sequence length="413" mass="45192">MTPVIDRARLKRIFDKPALARLLGRLQSRFERGIDGPTLTLPNPTLDERKAIASLLGRPPGSGRSIRIAIADLEDIIQRAELAPDLLTAVELLCGPLRDLASEKAAEQQAWQAVFEGIEADVNPQAIETWLDKLRTDGLLKRLAKGDLQTATILLHQALTVIRQLPGQGQTLSTLAANTLGDAHALDTGRPVATLVKRALRQTEPAEEPADRQEENDREQWASAGILVGGAITSTVLALNLPVAGDSLTGNITRQHGQPLWLTLRQLVRDPPQWQVKDRTVYICENPAVVAEAADRLGADCAPLVCTYGQPRAAVNHLLRQLQTAGARLVYHGDFDWPGITIANGIMCCFAARPWYFDEAAYRQAAAEGTLALKGRPVNAEWDPELTRAMEEKKIAIAEEQVLEMLLKSLRLA</sequence>
<dbReference type="InterPro" id="IPR013495">
    <property type="entry name" value="CHP02679"/>
</dbReference>
<dbReference type="InterPro" id="IPR024466">
    <property type="entry name" value="CHP02679_N"/>
</dbReference>
<evidence type="ECO:0008006" key="4">
    <source>
        <dbReference type="Google" id="ProtNLM"/>
    </source>
</evidence>
<dbReference type="NCBIfam" id="TIGR02679">
    <property type="entry name" value="TIGR02679 family protein"/>
    <property type="match status" value="1"/>
</dbReference>
<dbReference type="InterPro" id="IPR024465">
    <property type="entry name" value="DUF2399"/>
</dbReference>
<dbReference type="Pfam" id="PF11796">
    <property type="entry name" value="DUF3323"/>
    <property type="match status" value="1"/>
</dbReference>
<dbReference type="EMBL" id="UOFU01000354">
    <property type="protein sequence ID" value="VAX03889.1"/>
    <property type="molecule type" value="Genomic_DNA"/>
</dbReference>
<organism evidence="3">
    <name type="scientific">hydrothermal vent metagenome</name>
    <dbReference type="NCBI Taxonomy" id="652676"/>
    <lineage>
        <taxon>unclassified sequences</taxon>
        <taxon>metagenomes</taxon>
        <taxon>ecological metagenomes</taxon>
    </lineage>
</organism>
<protein>
    <recommendedName>
        <fullName evidence="4">TIGR02679 family protein</fullName>
    </recommendedName>
</protein>
<name>A0A3B1ADD1_9ZZZZ</name>
<evidence type="ECO:0000259" key="2">
    <source>
        <dbReference type="Pfam" id="PF11796"/>
    </source>
</evidence>
<reference evidence="3" key="1">
    <citation type="submission" date="2018-06" db="EMBL/GenBank/DDBJ databases">
        <authorList>
            <person name="Zhirakovskaya E."/>
        </authorList>
    </citation>
    <scope>NUCLEOTIDE SEQUENCE</scope>
</reference>
<evidence type="ECO:0000313" key="3">
    <source>
        <dbReference type="EMBL" id="VAX03889.1"/>
    </source>
</evidence>
<evidence type="ECO:0000259" key="1">
    <source>
        <dbReference type="Pfam" id="PF09664"/>
    </source>
</evidence>
<dbReference type="AlphaFoldDB" id="A0A3B1ADD1"/>
<accession>A0A3B1ADD1</accession>
<gene>
    <name evidence="3" type="ORF">MNBD_GAMMA20-935</name>
</gene>